<dbReference type="GO" id="GO:0046166">
    <property type="term" value="P:glyceraldehyde-3-phosphate biosynthetic process"/>
    <property type="evidence" value="ECO:0007669"/>
    <property type="project" value="TreeGrafter"/>
</dbReference>
<dbReference type="InterPro" id="IPR000652">
    <property type="entry name" value="Triosephosphate_isomerase"/>
</dbReference>
<name>A0AAJ0EUC4_9PEZI</name>
<evidence type="ECO:0000313" key="6">
    <source>
        <dbReference type="Proteomes" id="UP001224890"/>
    </source>
</evidence>
<sequence length="327" mass="35495">MRKIAAKMGRVTGRKPLLAGYGPDFPHYLKCMARTLRFFTCDSTTREAPSPPSNQKPPRQHCTEQCHTLKMTAPPNRRLIGLSTKMYFPLQRTLDFIITVQTQLAALSSSLEDVDIFIIPDFISIHPVSEALKSTSVPIRLGAQDCHWDDFGAFTGEVSPVVLRETGVSIVEVGHAERRRIFGETDEVVAKKAAAASRNGMAPLICIGEKTKGDLSIALGECQVQIDQSLADVPESAEVIIAYEPVWAIGASEPASEGHVIGVVKGIRAFESVKRRTGTTRVIYGGSAGPGLFEKLGEAVDGLFLGRFGHDVPRFLTTVSEVASFKA</sequence>
<evidence type="ECO:0000256" key="3">
    <source>
        <dbReference type="ARBA" id="ARBA00023235"/>
    </source>
</evidence>
<proteinExistence type="inferred from homology"/>
<dbReference type="RefSeq" id="XP_060426133.1">
    <property type="nucleotide sequence ID" value="XM_060575613.1"/>
</dbReference>
<keyword evidence="4" id="KW-0312">Gluconeogenesis</keyword>
<keyword evidence="3 4" id="KW-0413">Isomerase</keyword>
<comment type="pathway">
    <text evidence="4">Carbohydrate biosynthesis; gluconeogenesis.</text>
</comment>
<dbReference type="GO" id="GO:0004807">
    <property type="term" value="F:triose-phosphate isomerase activity"/>
    <property type="evidence" value="ECO:0007669"/>
    <property type="project" value="UniProtKB-EC"/>
</dbReference>
<dbReference type="Gene3D" id="3.20.20.70">
    <property type="entry name" value="Aldolase class I"/>
    <property type="match status" value="1"/>
</dbReference>
<dbReference type="InterPro" id="IPR013785">
    <property type="entry name" value="Aldolase_TIM"/>
</dbReference>
<comment type="pathway">
    <text evidence="4">Carbohydrate degradation; glycolysis; D-glyceraldehyde 3-phosphate from glycerone phosphate: step 1/1.</text>
</comment>
<dbReference type="PANTHER" id="PTHR21139:SF2">
    <property type="entry name" value="TRIOSEPHOSPHATE ISOMERASE"/>
    <property type="match status" value="1"/>
</dbReference>
<reference evidence="5" key="1">
    <citation type="submission" date="2021-06" db="EMBL/GenBank/DDBJ databases">
        <title>Comparative genomics, transcriptomics and evolutionary studies reveal genomic signatures of adaptation to plant cell wall in hemibiotrophic fungi.</title>
        <authorList>
            <consortium name="DOE Joint Genome Institute"/>
            <person name="Baroncelli R."/>
            <person name="Diaz J.F."/>
            <person name="Benocci T."/>
            <person name="Peng M."/>
            <person name="Battaglia E."/>
            <person name="Haridas S."/>
            <person name="Andreopoulos W."/>
            <person name="Labutti K."/>
            <person name="Pangilinan J."/>
            <person name="Floch G.L."/>
            <person name="Makela M.R."/>
            <person name="Henrissat B."/>
            <person name="Grigoriev I.V."/>
            <person name="Crouch J.A."/>
            <person name="De Vries R.P."/>
            <person name="Sukno S.A."/>
            <person name="Thon M.R."/>
        </authorList>
    </citation>
    <scope>NUCLEOTIDE SEQUENCE</scope>
    <source>
        <strain evidence="5">CBS 193.32</strain>
    </source>
</reference>
<comment type="catalytic activity">
    <reaction evidence="4">
        <text>D-glyceraldehyde 3-phosphate = dihydroxyacetone phosphate</text>
        <dbReference type="Rhea" id="RHEA:18585"/>
        <dbReference type="ChEBI" id="CHEBI:57642"/>
        <dbReference type="ChEBI" id="CHEBI:59776"/>
        <dbReference type="EC" id="5.3.1.1"/>
    </reaction>
</comment>
<accession>A0AAJ0EUC4</accession>
<evidence type="ECO:0000256" key="1">
    <source>
        <dbReference type="ARBA" id="ARBA00007422"/>
    </source>
</evidence>
<dbReference type="SUPFAM" id="SSF51351">
    <property type="entry name" value="Triosephosphate isomerase (TIM)"/>
    <property type="match status" value="1"/>
</dbReference>
<evidence type="ECO:0000256" key="2">
    <source>
        <dbReference type="ARBA" id="ARBA00011738"/>
    </source>
</evidence>
<dbReference type="InterPro" id="IPR035990">
    <property type="entry name" value="TIM_sf"/>
</dbReference>
<organism evidence="5 6">
    <name type="scientific">Colletotrichum godetiae</name>
    <dbReference type="NCBI Taxonomy" id="1209918"/>
    <lineage>
        <taxon>Eukaryota</taxon>
        <taxon>Fungi</taxon>
        <taxon>Dikarya</taxon>
        <taxon>Ascomycota</taxon>
        <taxon>Pezizomycotina</taxon>
        <taxon>Sordariomycetes</taxon>
        <taxon>Hypocreomycetidae</taxon>
        <taxon>Glomerellales</taxon>
        <taxon>Glomerellaceae</taxon>
        <taxon>Colletotrichum</taxon>
        <taxon>Colletotrichum acutatum species complex</taxon>
    </lineage>
</organism>
<dbReference type="GO" id="GO:0005829">
    <property type="term" value="C:cytosol"/>
    <property type="evidence" value="ECO:0007669"/>
    <property type="project" value="TreeGrafter"/>
</dbReference>
<dbReference type="PROSITE" id="PS51440">
    <property type="entry name" value="TIM_2"/>
    <property type="match status" value="1"/>
</dbReference>
<dbReference type="PANTHER" id="PTHR21139">
    <property type="entry name" value="TRIOSEPHOSPHATE ISOMERASE"/>
    <property type="match status" value="1"/>
</dbReference>
<comment type="similarity">
    <text evidence="1 4">Belongs to the triosephosphate isomerase family.</text>
</comment>
<keyword evidence="6" id="KW-1185">Reference proteome</keyword>
<keyword evidence="4" id="KW-0324">Glycolysis</keyword>
<dbReference type="EMBL" id="JAHMHR010000040">
    <property type="protein sequence ID" value="KAK1672130.1"/>
    <property type="molecule type" value="Genomic_DNA"/>
</dbReference>
<dbReference type="GO" id="GO:0006096">
    <property type="term" value="P:glycolytic process"/>
    <property type="evidence" value="ECO:0007669"/>
    <property type="project" value="UniProtKB-KW"/>
</dbReference>
<dbReference type="GO" id="GO:0006094">
    <property type="term" value="P:gluconeogenesis"/>
    <property type="evidence" value="ECO:0007669"/>
    <property type="project" value="UniProtKB-KW"/>
</dbReference>
<comment type="subunit">
    <text evidence="2">Homodimer.</text>
</comment>
<protein>
    <recommendedName>
        <fullName evidence="4">Triosephosphate isomerase</fullName>
        <ecNumber evidence="4">5.3.1.1</ecNumber>
    </recommendedName>
</protein>
<dbReference type="Proteomes" id="UP001224890">
    <property type="component" value="Unassembled WGS sequence"/>
</dbReference>
<dbReference type="AlphaFoldDB" id="A0AAJ0EUC4"/>
<dbReference type="GO" id="GO:0019563">
    <property type="term" value="P:glycerol catabolic process"/>
    <property type="evidence" value="ECO:0007669"/>
    <property type="project" value="TreeGrafter"/>
</dbReference>
<evidence type="ECO:0000313" key="5">
    <source>
        <dbReference type="EMBL" id="KAK1672130.1"/>
    </source>
</evidence>
<dbReference type="Pfam" id="PF00121">
    <property type="entry name" value="TIM"/>
    <property type="match status" value="1"/>
</dbReference>
<evidence type="ECO:0000256" key="4">
    <source>
        <dbReference type="RuleBase" id="RU363013"/>
    </source>
</evidence>
<dbReference type="EC" id="5.3.1.1" evidence="4"/>
<dbReference type="CDD" id="cd00311">
    <property type="entry name" value="TIM"/>
    <property type="match status" value="1"/>
</dbReference>
<gene>
    <name evidence="5" type="ORF">BDP55DRAFT_673683</name>
</gene>
<dbReference type="GeneID" id="85460139"/>
<comment type="caution">
    <text evidence="5">The sequence shown here is derived from an EMBL/GenBank/DDBJ whole genome shotgun (WGS) entry which is preliminary data.</text>
</comment>